<dbReference type="STRING" id="428992.SAMN05216272_111154"/>
<dbReference type="RefSeq" id="WP_090266924.1">
    <property type="nucleotide sequence ID" value="NZ_FNDS01000011.1"/>
</dbReference>
<sequence>MGLKKPNKQLRRELQDIAHMGEEAAHVIWQVVKTLPEDQVEVLMQAVGLVHECVDKANALADRVKAGEVIAT</sequence>
<reference evidence="2" key="1">
    <citation type="submission" date="2016-10" db="EMBL/GenBank/DDBJ databases">
        <authorList>
            <person name="Varghese N."/>
            <person name="Submissions S."/>
        </authorList>
    </citation>
    <scope>NUCLEOTIDE SEQUENCE [LARGE SCALE GENOMIC DNA]</scope>
    <source>
        <strain evidence="2">CCM 7469</strain>
    </source>
</reference>
<dbReference type="OrthoDB" id="6984782at2"/>
<protein>
    <submittedName>
        <fullName evidence="1">Uncharacterized protein</fullName>
    </submittedName>
</protein>
<keyword evidence="2" id="KW-1185">Reference proteome</keyword>
<gene>
    <name evidence="1" type="ORF">SAMN05216272_111154</name>
</gene>
<proteinExistence type="predicted"/>
<organism evidence="1 2">
    <name type="scientific">Pseudomonas panipatensis</name>
    <dbReference type="NCBI Taxonomy" id="428992"/>
    <lineage>
        <taxon>Bacteria</taxon>
        <taxon>Pseudomonadati</taxon>
        <taxon>Pseudomonadota</taxon>
        <taxon>Gammaproteobacteria</taxon>
        <taxon>Pseudomonadales</taxon>
        <taxon>Pseudomonadaceae</taxon>
        <taxon>Pseudomonas</taxon>
    </lineage>
</organism>
<dbReference type="AlphaFoldDB" id="A0A1G8LHA6"/>
<accession>A0A1G8LHA6</accession>
<name>A0A1G8LHA6_9PSED</name>
<evidence type="ECO:0000313" key="2">
    <source>
        <dbReference type="Proteomes" id="UP000199636"/>
    </source>
</evidence>
<dbReference type="EMBL" id="FNDS01000011">
    <property type="protein sequence ID" value="SDI55079.1"/>
    <property type="molecule type" value="Genomic_DNA"/>
</dbReference>
<dbReference type="Proteomes" id="UP000199636">
    <property type="component" value="Unassembled WGS sequence"/>
</dbReference>
<evidence type="ECO:0000313" key="1">
    <source>
        <dbReference type="EMBL" id="SDI55079.1"/>
    </source>
</evidence>